<dbReference type="Proteomes" id="UP001241758">
    <property type="component" value="Unassembled WGS sequence"/>
</dbReference>
<gene>
    <name evidence="1" type="ORF">QLQ12_30985</name>
</gene>
<proteinExistence type="predicted"/>
<accession>A0ABT6WTM1</accession>
<comment type="caution">
    <text evidence="1">The sequence shown here is derived from an EMBL/GenBank/DDBJ whole genome shotgun (WGS) entry which is preliminary data.</text>
</comment>
<name>A0ABT6WTM1_9ACTN</name>
<organism evidence="1 2">
    <name type="scientific">Actinoplanes sandaracinus</name>
    <dbReference type="NCBI Taxonomy" id="3045177"/>
    <lineage>
        <taxon>Bacteria</taxon>
        <taxon>Bacillati</taxon>
        <taxon>Actinomycetota</taxon>
        <taxon>Actinomycetes</taxon>
        <taxon>Micromonosporales</taxon>
        <taxon>Micromonosporaceae</taxon>
        <taxon>Actinoplanes</taxon>
    </lineage>
</organism>
<evidence type="ECO:0000313" key="2">
    <source>
        <dbReference type="Proteomes" id="UP001241758"/>
    </source>
</evidence>
<dbReference type="RefSeq" id="WP_282764055.1">
    <property type="nucleotide sequence ID" value="NZ_JASCTH010000023.1"/>
</dbReference>
<keyword evidence="2" id="KW-1185">Reference proteome</keyword>
<evidence type="ECO:0000313" key="1">
    <source>
        <dbReference type="EMBL" id="MDI6103049.1"/>
    </source>
</evidence>
<dbReference type="EMBL" id="JASCTH010000023">
    <property type="protein sequence ID" value="MDI6103049.1"/>
    <property type="molecule type" value="Genomic_DNA"/>
</dbReference>
<sequence length="121" mass="12798">MGGALALNLVGALPGGTKKAFASVGTEHTNCAGYSGWDGYNNNTKLCVGGAYSRDYCGGDGWFLRYSGTCFNSGPAVACGEGVTKRNAWRWPHSGRTYRCADGYQQSCGSSSVFRICSWAL</sequence>
<reference evidence="1 2" key="1">
    <citation type="submission" date="2023-05" db="EMBL/GenBank/DDBJ databases">
        <title>Actinoplanes sp. NEAU-A12 genome sequencing.</title>
        <authorList>
            <person name="Wang Z.-S."/>
        </authorList>
    </citation>
    <scope>NUCLEOTIDE SEQUENCE [LARGE SCALE GENOMIC DNA]</scope>
    <source>
        <strain evidence="1 2">NEAU-A12</strain>
    </source>
</reference>
<protein>
    <submittedName>
        <fullName evidence="1">Uncharacterized protein</fullName>
    </submittedName>
</protein>